<sequence>MYKRQYRWRVLFEWDEIKNQINIRKHGIDFGDAIDVFNHPVLTALDQREDYGEERWIALGCIAAILGVVVYVERDENVLRIISARKATRREVTQYKQRIWH</sequence>
<gene>
    <name evidence="2" type="ORF">GGD40_002727</name>
    <name evidence="1" type="ORF">GGD41_004828</name>
</gene>
<dbReference type="AlphaFoldDB" id="A0A7Z0B2I9"/>
<protein>
    <submittedName>
        <fullName evidence="1">Uncharacterized protein</fullName>
    </submittedName>
</protein>
<dbReference type="EMBL" id="JACCAU010000001">
    <property type="protein sequence ID" value="NYH17600.1"/>
    <property type="molecule type" value="Genomic_DNA"/>
</dbReference>
<keyword evidence="3" id="KW-1185">Reference proteome</keyword>
<proteinExistence type="predicted"/>
<comment type="caution">
    <text evidence="1">The sequence shown here is derived from an EMBL/GenBank/DDBJ whole genome shotgun (WGS) entry which is preliminary data.</text>
</comment>
<dbReference type="InterPro" id="IPR038573">
    <property type="entry name" value="BrnT_sf"/>
</dbReference>
<evidence type="ECO:0000313" key="1">
    <source>
        <dbReference type="EMBL" id="NYH17600.1"/>
    </source>
</evidence>
<dbReference type="InterPro" id="IPR007460">
    <property type="entry name" value="BrnT_toxin"/>
</dbReference>
<evidence type="ECO:0000313" key="4">
    <source>
        <dbReference type="Proteomes" id="UP000572540"/>
    </source>
</evidence>
<dbReference type="Gene3D" id="3.10.450.530">
    <property type="entry name" value="Ribonuclease toxin, BrnT, of type II toxin-antitoxin system"/>
    <property type="match status" value="1"/>
</dbReference>
<dbReference type="EMBL" id="JACCAS010000001">
    <property type="protein sequence ID" value="NYH23248.1"/>
    <property type="molecule type" value="Genomic_DNA"/>
</dbReference>
<evidence type="ECO:0000313" key="2">
    <source>
        <dbReference type="EMBL" id="NYH23248.1"/>
    </source>
</evidence>
<dbReference type="Proteomes" id="UP000540929">
    <property type="component" value="Unassembled WGS sequence"/>
</dbReference>
<dbReference type="Proteomes" id="UP000572540">
    <property type="component" value="Unassembled WGS sequence"/>
</dbReference>
<evidence type="ECO:0000313" key="3">
    <source>
        <dbReference type="Proteomes" id="UP000540929"/>
    </source>
</evidence>
<reference evidence="3 4" key="1">
    <citation type="submission" date="2020-07" db="EMBL/GenBank/DDBJ databases">
        <title>Exploring microbial biodiversity for novel pathways involved in the catabolism of aromatic compounds derived from lignin.</title>
        <authorList>
            <person name="Elkins J."/>
        </authorList>
    </citation>
    <scope>NUCLEOTIDE SEQUENCE [LARGE SCALE GENOMIC DNA]</scope>
    <source>
        <strain evidence="1 4">H2C3B</strain>
        <strain evidence="2 3">H2C3C</strain>
    </source>
</reference>
<name>A0A7Z0B2I9_9BURK</name>
<dbReference type="RefSeq" id="WP_218900891.1">
    <property type="nucleotide sequence ID" value="NZ_JACCAS010000001.1"/>
</dbReference>
<dbReference type="Pfam" id="PF04365">
    <property type="entry name" value="BrnT_toxin"/>
    <property type="match status" value="1"/>
</dbReference>
<accession>A0A7Z0B2I9</accession>
<organism evidence="1 4">
    <name type="scientific">Paraburkholderia bryophila</name>
    <dbReference type="NCBI Taxonomy" id="420952"/>
    <lineage>
        <taxon>Bacteria</taxon>
        <taxon>Pseudomonadati</taxon>
        <taxon>Pseudomonadota</taxon>
        <taxon>Betaproteobacteria</taxon>
        <taxon>Burkholderiales</taxon>
        <taxon>Burkholderiaceae</taxon>
        <taxon>Paraburkholderia</taxon>
    </lineage>
</organism>